<name>A0A0A2MSC4_9FLAO</name>
<dbReference type="EMBL" id="JRLY01000024">
    <property type="protein sequence ID" value="KGO91140.1"/>
    <property type="molecule type" value="Genomic_DNA"/>
</dbReference>
<dbReference type="AlphaFoldDB" id="A0A0A2MSC4"/>
<organism evidence="1 2">
    <name type="scientific">Flavobacterium subsaxonicum WB 4.1-42 = DSM 21790</name>
    <dbReference type="NCBI Taxonomy" id="1121898"/>
    <lineage>
        <taxon>Bacteria</taxon>
        <taxon>Pseudomonadati</taxon>
        <taxon>Bacteroidota</taxon>
        <taxon>Flavobacteriia</taxon>
        <taxon>Flavobacteriales</taxon>
        <taxon>Flavobacteriaceae</taxon>
        <taxon>Flavobacterium</taxon>
    </lineage>
</organism>
<protein>
    <submittedName>
        <fullName evidence="1">Uncharacterized protein</fullName>
    </submittedName>
</protein>
<reference evidence="1 2" key="1">
    <citation type="submission" date="2013-09" db="EMBL/GenBank/DDBJ databases">
        <authorList>
            <person name="Zeng Z."/>
            <person name="Chen C."/>
        </authorList>
    </citation>
    <scope>NUCLEOTIDE SEQUENCE [LARGE SCALE GENOMIC DNA]</scope>
    <source>
        <strain evidence="1 2">WB 4.1-42</strain>
    </source>
</reference>
<keyword evidence="2" id="KW-1185">Reference proteome</keyword>
<evidence type="ECO:0000313" key="1">
    <source>
        <dbReference type="EMBL" id="KGO91140.1"/>
    </source>
</evidence>
<accession>A0A0A2MSC4</accession>
<gene>
    <name evidence="1" type="ORF">Q766_19445</name>
</gene>
<proteinExistence type="predicted"/>
<sequence>MPLLRAQPAERSNLFKIKWFAFGLLEWCEAAKPEQIRVCAAPVPSPPVPFGQARSILFRKVSIMR</sequence>
<dbReference type="Proteomes" id="UP000030111">
    <property type="component" value="Unassembled WGS sequence"/>
</dbReference>
<evidence type="ECO:0000313" key="2">
    <source>
        <dbReference type="Proteomes" id="UP000030111"/>
    </source>
</evidence>
<comment type="caution">
    <text evidence="1">The sequence shown here is derived from an EMBL/GenBank/DDBJ whole genome shotgun (WGS) entry which is preliminary data.</text>
</comment>